<evidence type="ECO:0000313" key="1">
    <source>
        <dbReference type="EnsemblPlants" id="OB12G17280.1"/>
    </source>
</evidence>
<proteinExistence type="predicted"/>
<protein>
    <submittedName>
        <fullName evidence="1">Uncharacterized protein</fullName>
    </submittedName>
</protein>
<dbReference type="EnsemblPlants" id="OB12G17280.1">
    <property type="protein sequence ID" value="OB12G17280.1"/>
    <property type="gene ID" value="OB12G17280"/>
</dbReference>
<organism evidence="1">
    <name type="scientific">Oryza brachyantha</name>
    <name type="common">malo sina</name>
    <dbReference type="NCBI Taxonomy" id="4533"/>
    <lineage>
        <taxon>Eukaryota</taxon>
        <taxon>Viridiplantae</taxon>
        <taxon>Streptophyta</taxon>
        <taxon>Embryophyta</taxon>
        <taxon>Tracheophyta</taxon>
        <taxon>Spermatophyta</taxon>
        <taxon>Magnoliopsida</taxon>
        <taxon>Liliopsida</taxon>
        <taxon>Poales</taxon>
        <taxon>Poaceae</taxon>
        <taxon>BOP clade</taxon>
        <taxon>Oryzoideae</taxon>
        <taxon>Oryzeae</taxon>
        <taxon>Oryzinae</taxon>
        <taxon>Oryza</taxon>
    </lineage>
</organism>
<accession>J3NCM0</accession>
<keyword evidence="2" id="KW-1185">Reference proteome</keyword>
<dbReference type="AlphaFoldDB" id="J3NCM0"/>
<dbReference type="HOGENOM" id="CLU_2661794_0_0_1"/>
<reference evidence="1" key="1">
    <citation type="journal article" date="2013" name="Nat. Commun.">
        <title>Whole-genome sequencing of Oryza brachyantha reveals mechanisms underlying Oryza genome evolution.</title>
        <authorList>
            <person name="Chen J."/>
            <person name="Huang Q."/>
            <person name="Gao D."/>
            <person name="Wang J."/>
            <person name="Lang Y."/>
            <person name="Liu T."/>
            <person name="Li B."/>
            <person name="Bai Z."/>
            <person name="Luis Goicoechea J."/>
            <person name="Liang C."/>
            <person name="Chen C."/>
            <person name="Zhang W."/>
            <person name="Sun S."/>
            <person name="Liao Y."/>
            <person name="Zhang X."/>
            <person name="Yang L."/>
            <person name="Song C."/>
            <person name="Wang M."/>
            <person name="Shi J."/>
            <person name="Liu G."/>
            <person name="Liu J."/>
            <person name="Zhou H."/>
            <person name="Zhou W."/>
            <person name="Yu Q."/>
            <person name="An N."/>
            <person name="Chen Y."/>
            <person name="Cai Q."/>
            <person name="Wang B."/>
            <person name="Liu B."/>
            <person name="Min J."/>
            <person name="Huang Y."/>
            <person name="Wu H."/>
            <person name="Li Z."/>
            <person name="Zhang Y."/>
            <person name="Yin Y."/>
            <person name="Song W."/>
            <person name="Jiang J."/>
            <person name="Jackson S.A."/>
            <person name="Wing R.A."/>
            <person name="Wang J."/>
            <person name="Chen M."/>
        </authorList>
    </citation>
    <scope>NUCLEOTIDE SEQUENCE [LARGE SCALE GENOMIC DNA]</scope>
    <source>
        <strain evidence="1">cv. IRGC 101232</strain>
    </source>
</reference>
<dbReference type="Proteomes" id="UP000006038">
    <property type="component" value="Chromosome 12"/>
</dbReference>
<dbReference type="Gramene" id="OB12G17280.1">
    <property type="protein sequence ID" value="OB12G17280.1"/>
    <property type="gene ID" value="OB12G17280"/>
</dbReference>
<sequence length="76" mass="8861">MLYCYKSTKASMIILSHGSRERVVSYYSLPLTAPAATDDLLPQHIWPFSPPRFEHTIRCSLHRLEADRVLGRQIYR</sequence>
<reference evidence="1" key="2">
    <citation type="submission" date="2013-04" db="UniProtKB">
        <authorList>
            <consortium name="EnsemblPlants"/>
        </authorList>
    </citation>
    <scope>IDENTIFICATION</scope>
</reference>
<name>J3NCM0_ORYBR</name>
<evidence type="ECO:0000313" key="2">
    <source>
        <dbReference type="Proteomes" id="UP000006038"/>
    </source>
</evidence>